<dbReference type="InterPro" id="IPR006169">
    <property type="entry name" value="GTP1_OBG_dom"/>
</dbReference>
<dbReference type="InterPro" id="IPR006073">
    <property type="entry name" value="GTP-bd"/>
</dbReference>
<keyword evidence="3" id="KW-0342">GTP-binding</keyword>
<dbReference type="PRINTS" id="PR00326">
    <property type="entry name" value="GTP1OBG"/>
</dbReference>
<dbReference type="EMBL" id="JAEPRA010000010">
    <property type="protein sequence ID" value="KAG2179452.1"/>
    <property type="molecule type" value="Genomic_DNA"/>
</dbReference>
<dbReference type="GO" id="GO:0003924">
    <property type="term" value="F:GTPase activity"/>
    <property type="evidence" value="ECO:0007669"/>
    <property type="project" value="InterPro"/>
</dbReference>
<feature type="domain" description="OBG-type G" evidence="4">
    <location>
        <begin position="277"/>
        <end position="452"/>
    </location>
</feature>
<dbReference type="Gene3D" id="2.70.210.12">
    <property type="entry name" value="GTP1/OBG domain"/>
    <property type="match status" value="1"/>
</dbReference>
<dbReference type="AlphaFoldDB" id="A0A8H7UF89"/>
<dbReference type="PANTHER" id="PTHR11702:SF31">
    <property type="entry name" value="MITOCHONDRIAL RIBOSOME-ASSOCIATED GTPASE 2"/>
    <property type="match status" value="1"/>
</dbReference>
<dbReference type="Proteomes" id="UP000612746">
    <property type="component" value="Unassembled WGS sequence"/>
</dbReference>
<keyword evidence="7" id="KW-1185">Reference proteome</keyword>
<dbReference type="GO" id="GO:0005739">
    <property type="term" value="C:mitochondrion"/>
    <property type="evidence" value="ECO:0007669"/>
    <property type="project" value="TreeGrafter"/>
</dbReference>
<comment type="similarity">
    <text evidence="1">Belongs to the TRAFAC class OBG-HflX-like GTPase superfamily. OBG GTPase family.</text>
</comment>
<dbReference type="GO" id="GO:0042254">
    <property type="term" value="P:ribosome biogenesis"/>
    <property type="evidence" value="ECO:0007669"/>
    <property type="project" value="UniProtKB-UniRule"/>
</dbReference>
<organism evidence="6 7">
    <name type="scientific">Umbelopsis vinacea</name>
    <dbReference type="NCBI Taxonomy" id="44442"/>
    <lineage>
        <taxon>Eukaryota</taxon>
        <taxon>Fungi</taxon>
        <taxon>Fungi incertae sedis</taxon>
        <taxon>Mucoromycota</taxon>
        <taxon>Mucoromycotina</taxon>
        <taxon>Umbelopsidomycetes</taxon>
        <taxon>Umbelopsidales</taxon>
        <taxon>Umbelopsidaceae</taxon>
        <taxon>Umbelopsis</taxon>
    </lineage>
</organism>
<evidence type="ECO:0000256" key="3">
    <source>
        <dbReference type="ARBA" id="ARBA00023134"/>
    </source>
</evidence>
<evidence type="ECO:0000259" key="5">
    <source>
        <dbReference type="PROSITE" id="PS51883"/>
    </source>
</evidence>
<reference evidence="6" key="1">
    <citation type="submission" date="2020-12" db="EMBL/GenBank/DDBJ databases">
        <title>Metabolic potential, ecology and presence of endohyphal bacteria is reflected in genomic diversity of Mucoromycotina.</title>
        <authorList>
            <person name="Muszewska A."/>
            <person name="Okrasinska A."/>
            <person name="Steczkiewicz K."/>
            <person name="Drgas O."/>
            <person name="Orlowska M."/>
            <person name="Perlinska-Lenart U."/>
            <person name="Aleksandrzak-Piekarczyk T."/>
            <person name="Szatraj K."/>
            <person name="Zielenkiewicz U."/>
            <person name="Pilsyk S."/>
            <person name="Malc E."/>
            <person name="Mieczkowski P."/>
            <person name="Kruszewska J.S."/>
            <person name="Biernat P."/>
            <person name="Pawlowska J."/>
        </authorList>
    </citation>
    <scope>NUCLEOTIDE SEQUENCE</scope>
    <source>
        <strain evidence="6">WA0000051536</strain>
    </source>
</reference>
<dbReference type="GO" id="GO:0005525">
    <property type="term" value="F:GTP binding"/>
    <property type="evidence" value="ECO:0007669"/>
    <property type="project" value="UniProtKB-KW"/>
</dbReference>
<sequence>MLLLHSKNSAKLVPPIRAGYCYLRQFHQSLYNCESETRHTSRDRSLDYKLRGKGRNFVDFVRVVARGGPGGDGCVSFHREKYVAKGPPNGGNGGRGGSVIFKASPDETTLNHIPYLCAAKRGGPGQGAARHGLSGQDLIIKVPLGTIIREVDAPASAQSRMAEIELEETKEEKLKKKWVHYPRSEETTLAKGDFFREAQKLMEEEERYMRWKERQESQQRLFVDMETEDQNIVAAKGGTGGYGNPHFVTTENRSPKFATRGIPGRTRYLELELKTIADAGLVGLPNAGKSTFLSAVSNAHPKIASYPFTTLNTYIGTVDFVDAFQLTVADIPGLIEGAHKNIGLGHSFLRHIERSKVLVYVIDLSVEEPWNDFRTLAKELEAYSEGLTKRPSVVIANKADVTAVAKSNFSKFEKIIIEEFEKNGETVAVVPVSAKYKKNIVKATTILRNMVEQNHAREAVTNDDEL</sequence>
<evidence type="ECO:0000313" key="7">
    <source>
        <dbReference type="Proteomes" id="UP000612746"/>
    </source>
</evidence>
<dbReference type="InterPro" id="IPR036726">
    <property type="entry name" value="GTP1_OBG_dom_sf"/>
</dbReference>
<dbReference type="SUPFAM" id="SSF52540">
    <property type="entry name" value="P-loop containing nucleoside triphosphate hydrolases"/>
    <property type="match status" value="1"/>
</dbReference>
<dbReference type="GO" id="GO:0000287">
    <property type="term" value="F:magnesium ion binding"/>
    <property type="evidence" value="ECO:0007669"/>
    <property type="project" value="InterPro"/>
</dbReference>
<gene>
    <name evidence="6" type="ORF">INT44_006298</name>
</gene>
<accession>A0A8H7UF89</accession>
<dbReference type="InterPro" id="IPR027417">
    <property type="entry name" value="P-loop_NTPase"/>
</dbReference>
<dbReference type="PANTHER" id="PTHR11702">
    <property type="entry name" value="DEVELOPMENTALLY REGULATED GTP-BINDING PROTEIN-RELATED"/>
    <property type="match status" value="1"/>
</dbReference>
<dbReference type="InterPro" id="IPR031167">
    <property type="entry name" value="G_OBG"/>
</dbReference>
<dbReference type="PIRSF" id="PIRSF002401">
    <property type="entry name" value="GTP_bd_Obg/CgtA"/>
    <property type="match status" value="1"/>
</dbReference>
<comment type="caution">
    <text evidence="6">The sequence shown here is derived from an EMBL/GenBank/DDBJ whole genome shotgun (WGS) entry which is preliminary data.</text>
</comment>
<evidence type="ECO:0000256" key="1">
    <source>
        <dbReference type="ARBA" id="ARBA00007699"/>
    </source>
</evidence>
<protein>
    <submittedName>
        <fullName evidence="6">Uncharacterized protein</fullName>
    </submittedName>
</protein>
<dbReference type="InterPro" id="IPR045086">
    <property type="entry name" value="OBG_GTPase"/>
</dbReference>
<feature type="domain" description="Obg" evidence="5">
    <location>
        <begin position="55"/>
        <end position="276"/>
    </location>
</feature>
<dbReference type="PROSITE" id="PS51710">
    <property type="entry name" value="G_OBG"/>
    <property type="match status" value="1"/>
</dbReference>
<proteinExistence type="inferred from homology"/>
<dbReference type="SUPFAM" id="SSF82051">
    <property type="entry name" value="Obg GTP-binding protein N-terminal domain"/>
    <property type="match status" value="1"/>
</dbReference>
<evidence type="ECO:0000313" key="6">
    <source>
        <dbReference type="EMBL" id="KAG2179452.1"/>
    </source>
</evidence>
<dbReference type="InterPro" id="IPR014100">
    <property type="entry name" value="GTP-bd_Obg/CgtA"/>
</dbReference>
<dbReference type="OrthoDB" id="347018at2759"/>
<evidence type="ECO:0000256" key="2">
    <source>
        <dbReference type="ARBA" id="ARBA00022741"/>
    </source>
</evidence>
<dbReference type="HAMAP" id="MF_01454">
    <property type="entry name" value="GTPase_Obg"/>
    <property type="match status" value="1"/>
</dbReference>
<dbReference type="PROSITE" id="PS51883">
    <property type="entry name" value="OBG"/>
    <property type="match status" value="1"/>
</dbReference>
<keyword evidence="2" id="KW-0547">Nucleotide-binding</keyword>
<dbReference type="CDD" id="cd01898">
    <property type="entry name" value="Obg"/>
    <property type="match status" value="1"/>
</dbReference>
<dbReference type="Pfam" id="PF01926">
    <property type="entry name" value="MMR_HSR1"/>
    <property type="match status" value="1"/>
</dbReference>
<name>A0A8H7UF89_9FUNG</name>
<dbReference type="Gene3D" id="3.40.50.300">
    <property type="entry name" value="P-loop containing nucleotide triphosphate hydrolases"/>
    <property type="match status" value="1"/>
</dbReference>
<evidence type="ECO:0000259" key="4">
    <source>
        <dbReference type="PROSITE" id="PS51710"/>
    </source>
</evidence>
<dbReference type="Pfam" id="PF01018">
    <property type="entry name" value="GTP1_OBG"/>
    <property type="match status" value="2"/>
</dbReference>